<proteinExistence type="predicted"/>
<evidence type="ECO:0000259" key="7">
    <source>
        <dbReference type="PROSITE" id="PS50103"/>
    </source>
</evidence>
<feature type="domain" description="C3H1-type" evidence="7">
    <location>
        <begin position="140"/>
        <end position="168"/>
    </location>
</feature>
<evidence type="ECO:0000256" key="6">
    <source>
        <dbReference type="SAM" id="MobiDB-lite"/>
    </source>
</evidence>
<feature type="zinc finger region" description="C3H1-type" evidence="5">
    <location>
        <begin position="140"/>
        <end position="168"/>
    </location>
</feature>
<sequence length="249" mass="26797">MEPYQKRFRSEKGGYWSNHRVSDQFGNGGSGGGGGNQQCKRFNTPEGCPFGSNCRFRHVSSDGQDNSTQGLSSGGKPKPCMKFFSTSGCPYGESCHFMHYIPGGLSSLGLAPIVSLSAAPSVSFQRKAVPIGDPSISINGYKTKLCNRFNTDEGCRFGDKCHFAHGERDLRLPNNQSQGNIRRAPREGQGIDPLEYRNEGYDISNLGTFPNTADLAPQGYGQVTPPGVTGSDGSANYVTASGSENLRVY</sequence>
<feature type="domain" description="C3H1-type" evidence="7">
    <location>
        <begin position="33"/>
        <end position="61"/>
    </location>
</feature>
<dbReference type="EMBL" id="KZ305021">
    <property type="protein sequence ID" value="PIA60138.1"/>
    <property type="molecule type" value="Genomic_DNA"/>
</dbReference>
<dbReference type="Pfam" id="PF00642">
    <property type="entry name" value="zf-CCCH"/>
    <property type="match status" value="2"/>
</dbReference>
<dbReference type="SMART" id="SM00356">
    <property type="entry name" value="ZnF_C3H1"/>
    <property type="match status" value="3"/>
</dbReference>
<feature type="zinc finger region" description="C3H1-type" evidence="5">
    <location>
        <begin position="33"/>
        <end position="61"/>
    </location>
</feature>
<dbReference type="GO" id="GO:0003729">
    <property type="term" value="F:mRNA binding"/>
    <property type="evidence" value="ECO:0007669"/>
    <property type="project" value="InterPro"/>
</dbReference>
<evidence type="ECO:0000313" key="9">
    <source>
        <dbReference type="Proteomes" id="UP000230069"/>
    </source>
</evidence>
<dbReference type="InterPro" id="IPR045877">
    <property type="entry name" value="ZFP36-like"/>
</dbReference>
<dbReference type="GO" id="GO:0051252">
    <property type="term" value="P:regulation of RNA metabolic process"/>
    <property type="evidence" value="ECO:0007669"/>
    <property type="project" value="UniProtKB-ARBA"/>
</dbReference>
<evidence type="ECO:0000256" key="2">
    <source>
        <dbReference type="ARBA" id="ARBA00022737"/>
    </source>
</evidence>
<dbReference type="OrthoDB" id="410307at2759"/>
<dbReference type="Proteomes" id="UP000230069">
    <property type="component" value="Unassembled WGS sequence"/>
</dbReference>
<dbReference type="FunFam" id="4.10.1000.10:FF:000003">
    <property type="entry name" value="Zinc finger CCCH domain-containing protein"/>
    <property type="match status" value="1"/>
</dbReference>
<evidence type="ECO:0000256" key="5">
    <source>
        <dbReference type="PROSITE-ProRule" id="PRU00723"/>
    </source>
</evidence>
<feature type="domain" description="C3H1-type" evidence="7">
    <location>
        <begin position="74"/>
        <end position="102"/>
    </location>
</feature>
<dbReference type="PANTHER" id="PTHR12547:SF184">
    <property type="entry name" value="CCCH-TYPE ZN-FINGER PROTEIN"/>
    <property type="match status" value="1"/>
</dbReference>
<reference evidence="8 9" key="1">
    <citation type="submission" date="2017-09" db="EMBL/GenBank/DDBJ databases">
        <title>WGS assembly of Aquilegia coerulea Goldsmith.</title>
        <authorList>
            <person name="Hodges S."/>
            <person name="Kramer E."/>
            <person name="Nordborg M."/>
            <person name="Tomkins J."/>
            <person name="Borevitz J."/>
            <person name="Derieg N."/>
            <person name="Yan J."/>
            <person name="Mihaltcheva S."/>
            <person name="Hayes R.D."/>
            <person name="Rokhsar D."/>
        </authorList>
    </citation>
    <scope>NUCLEOTIDE SEQUENCE [LARGE SCALE GENOMIC DNA]</scope>
    <source>
        <strain evidence="9">cv. Goldsmith</strain>
    </source>
</reference>
<keyword evidence="2" id="KW-0677">Repeat</keyword>
<name>A0A2G5EWL4_AQUCA</name>
<keyword evidence="1 5" id="KW-0479">Metal-binding</keyword>
<keyword evidence="9" id="KW-1185">Reference proteome</keyword>
<feature type="region of interest" description="Disordered" evidence="6">
    <location>
        <begin position="172"/>
        <end position="191"/>
    </location>
</feature>
<dbReference type="InParanoid" id="A0A2G5EWL4"/>
<evidence type="ECO:0000313" key="8">
    <source>
        <dbReference type="EMBL" id="PIA60138.1"/>
    </source>
</evidence>
<dbReference type="PROSITE" id="PS50103">
    <property type="entry name" value="ZF_C3H1"/>
    <property type="match status" value="3"/>
</dbReference>
<protein>
    <recommendedName>
        <fullName evidence="7">C3H1-type domain-containing protein</fullName>
    </recommendedName>
</protein>
<evidence type="ECO:0000256" key="4">
    <source>
        <dbReference type="ARBA" id="ARBA00022833"/>
    </source>
</evidence>
<dbReference type="GO" id="GO:0010468">
    <property type="term" value="P:regulation of gene expression"/>
    <property type="evidence" value="ECO:0007669"/>
    <property type="project" value="UniProtKB-ARBA"/>
</dbReference>
<dbReference type="Pfam" id="PF14608">
    <property type="entry name" value="zf-CCCH_2"/>
    <property type="match status" value="1"/>
</dbReference>
<gene>
    <name evidence="8" type="ORF">AQUCO_00400792v1</name>
</gene>
<dbReference type="GO" id="GO:0008270">
    <property type="term" value="F:zinc ion binding"/>
    <property type="evidence" value="ECO:0007669"/>
    <property type="project" value="UniProtKB-KW"/>
</dbReference>
<dbReference type="Gene3D" id="3.30.1370.210">
    <property type="match status" value="1"/>
</dbReference>
<evidence type="ECO:0000256" key="3">
    <source>
        <dbReference type="ARBA" id="ARBA00022771"/>
    </source>
</evidence>
<dbReference type="SUPFAM" id="SSF90229">
    <property type="entry name" value="CCCH zinc finger"/>
    <property type="match status" value="2"/>
</dbReference>
<accession>A0A2G5EWL4</accession>
<dbReference type="STRING" id="218851.A0A2G5EWL4"/>
<dbReference type="InterPro" id="IPR036855">
    <property type="entry name" value="Znf_CCCH_sf"/>
</dbReference>
<dbReference type="InterPro" id="IPR000571">
    <property type="entry name" value="Znf_CCCH"/>
</dbReference>
<keyword evidence="4 5" id="KW-0862">Zinc</keyword>
<feature type="region of interest" description="Disordered" evidence="6">
    <location>
        <begin position="1"/>
        <end position="38"/>
    </location>
</feature>
<dbReference type="AlphaFoldDB" id="A0A2G5EWL4"/>
<dbReference type="Gene3D" id="4.10.1000.10">
    <property type="entry name" value="Zinc finger, CCCH-type"/>
    <property type="match status" value="1"/>
</dbReference>
<feature type="compositionally biased region" description="Gly residues" evidence="6">
    <location>
        <begin position="26"/>
        <end position="36"/>
    </location>
</feature>
<keyword evidence="3 5" id="KW-0863">Zinc-finger</keyword>
<dbReference type="PANTHER" id="PTHR12547">
    <property type="entry name" value="CCCH ZINC FINGER/TIS11-RELATED"/>
    <property type="match status" value="1"/>
</dbReference>
<feature type="compositionally biased region" description="Basic and acidic residues" evidence="6">
    <location>
        <begin position="1"/>
        <end position="12"/>
    </location>
</feature>
<feature type="zinc finger region" description="C3H1-type" evidence="5">
    <location>
        <begin position="74"/>
        <end position="102"/>
    </location>
</feature>
<organism evidence="8 9">
    <name type="scientific">Aquilegia coerulea</name>
    <name type="common">Rocky mountain columbine</name>
    <dbReference type="NCBI Taxonomy" id="218851"/>
    <lineage>
        <taxon>Eukaryota</taxon>
        <taxon>Viridiplantae</taxon>
        <taxon>Streptophyta</taxon>
        <taxon>Embryophyta</taxon>
        <taxon>Tracheophyta</taxon>
        <taxon>Spermatophyta</taxon>
        <taxon>Magnoliopsida</taxon>
        <taxon>Ranunculales</taxon>
        <taxon>Ranunculaceae</taxon>
        <taxon>Thalictroideae</taxon>
        <taxon>Aquilegia</taxon>
    </lineage>
</organism>
<evidence type="ECO:0000256" key="1">
    <source>
        <dbReference type="ARBA" id="ARBA00022723"/>
    </source>
</evidence>